<name>A0A3A8NZS8_9BACT</name>
<keyword evidence="2" id="KW-1185">Reference proteome</keyword>
<comment type="caution">
    <text evidence="1">The sequence shown here is derived from an EMBL/GenBank/DDBJ whole genome shotgun (WGS) entry which is preliminary data.</text>
</comment>
<reference evidence="2" key="1">
    <citation type="submission" date="2018-09" db="EMBL/GenBank/DDBJ databases">
        <authorList>
            <person name="Livingstone P.G."/>
            <person name="Whitworth D.E."/>
        </authorList>
    </citation>
    <scope>NUCLEOTIDE SEQUENCE [LARGE SCALE GENOMIC DNA]</scope>
    <source>
        <strain evidence="2">CA051B</strain>
    </source>
</reference>
<evidence type="ECO:0000313" key="1">
    <source>
        <dbReference type="EMBL" id="RKH49593.1"/>
    </source>
</evidence>
<dbReference type="EMBL" id="RAWB01000454">
    <property type="protein sequence ID" value="RKH49593.1"/>
    <property type="molecule type" value="Genomic_DNA"/>
</dbReference>
<dbReference type="Proteomes" id="UP000272888">
    <property type="component" value="Unassembled WGS sequence"/>
</dbReference>
<dbReference type="Gene3D" id="3.40.30.10">
    <property type="entry name" value="Glutaredoxin"/>
    <property type="match status" value="1"/>
</dbReference>
<dbReference type="AlphaFoldDB" id="A0A3A8NZS8"/>
<organism evidence="1 2">
    <name type="scientific">Corallococcus llansteffanensis</name>
    <dbReference type="NCBI Taxonomy" id="2316731"/>
    <lineage>
        <taxon>Bacteria</taxon>
        <taxon>Pseudomonadati</taxon>
        <taxon>Myxococcota</taxon>
        <taxon>Myxococcia</taxon>
        <taxon>Myxococcales</taxon>
        <taxon>Cystobacterineae</taxon>
        <taxon>Myxococcaceae</taxon>
        <taxon>Corallococcus</taxon>
    </lineage>
</organism>
<evidence type="ECO:0008006" key="3">
    <source>
        <dbReference type="Google" id="ProtNLM"/>
    </source>
</evidence>
<gene>
    <name evidence="1" type="ORF">D7V93_31655</name>
</gene>
<proteinExistence type="predicted"/>
<accession>A0A3A8NZS8</accession>
<dbReference type="InterPro" id="IPR036249">
    <property type="entry name" value="Thioredoxin-like_sf"/>
</dbReference>
<evidence type="ECO:0000313" key="2">
    <source>
        <dbReference type="Proteomes" id="UP000272888"/>
    </source>
</evidence>
<sequence length="188" mass="19040">MASALGTGWVWSHASAAGAGATPPSRLPPALAPVRGPGAWSLLVFLHPQCACSRATLAELAKLTEHAGGRLATRVFLWAPRQAPPGFVHSELETRARALPGVEVVVDVDGQAAREVGARTSGQVVLFAPDGVERFSGGITPARGHEGDSTGSLAIRALVDAEAPGASASSVFGCALETPTPASGEPPP</sequence>
<dbReference type="SUPFAM" id="SSF52833">
    <property type="entry name" value="Thioredoxin-like"/>
    <property type="match status" value="1"/>
</dbReference>
<protein>
    <recommendedName>
        <fullName evidence="3">RedB protein</fullName>
    </recommendedName>
</protein>